<accession>A0AAV0WCR6</accession>
<keyword evidence="2" id="KW-1185">Reference proteome</keyword>
<dbReference type="Gene3D" id="1.25.10.10">
    <property type="entry name" value="Leucine-rich Repeat Variant"/>
    <property type="match status" value="2"/>
</dbReference>
<dbReference type="InterPro" id="IPR000225">
    <property type="entry name" value="Armadillo"/>
</dbReference>
<name>A0AAV0WCR6_9HEMI</name>
<sequence>MSPSPKVVVQTFDNYAKSQLTFVQNVAELAAKPAYIECLYESHVVEIVLPLVTNINPTVRMNAVLCLVRLAGNSEPCAKQIVCSKNLLSRLLGQLVKENKYYKKNCMNLVKNLSKYSSAITEIVIKECGGIDAIFICMKEFDSFVREAAMQAITCITRLDVKLSQLIVDYGVLPQIVLCLKEQQQSLKLYALSALDEMAKNNEDLALKIVDVPTLPHVIIFLMPNFVDKKVQKSALILIKNIVKHSLYLTEHAIESNLFPDILLLMAHPDESIRNNAAQVIREVVQHSVQIAQMVVNSGGIDKLLNVISCSQELSPNPAVHALGYIAAMSPKLASAIIQSQVLMHLTAILRSDTDKLTKAGTVWTLGMIGQHSAEHARSICSCDAITNIIDVYLDSGIESESRHKCIVALEQILKKCDDYNVLDKLLIPSTPTEIMIYILEKISIILPKNSLARRTFITNGHLKMIQNINPEINSELFQVIKAINCCFPEDIIQMVAGDFPETVMKTVDKYVPQSECLFFNRQLKSDEQLHKSYSTSKTPLSGEESSFK</sequence>
<dbReference type="GO" id="GO:0008017">
    <property type="term" value="F:microtubule binding"/>
    <property type="evidence" value="ECO:0007669"/>
    <property type="project" value="TreeGrafter"/>
</dbReference>
<dbReference type="PANTHER" id="PTHR23314">
    <property type="entry name" value="SPERM-ASSOCIATED ANTIGEN 6 ARMADILLO REPEAT-CONTAINING"/>
    <property type="match status" value="1"/>
</dbReference>
<evidence type="ECO:0008006" key="3">
    <source>
        <dbReference type="Google" id="ProtNLM"/>
    </source>
</evidence>
<dbReference type="SUPFAM" id="SSF48371">
    <property type="entry name" value="ARM repeat"/>
    <property type="match status" value="1"/>
</dbReference>
<organism evidence="1 2">
    <name type="scientific">Macrosiphum euphorbiae</name>
    <name type="common">potato aphid</name>
    <dbReference type="NCBI Taxonomy" id="13131"/>
    <lineage>
        <taxon>Eukaryota</taxon>
        <taxon>Metazoa</taxon>
        <taxon>Ecdysozoa</taxon>
        <taxon>Arthropoda</taxon>
        <taxon>Hexapoda</taxon>
        <taxon>Insecta</taxon>
        <taxon>Pterygota</taxon>
        <taxon>Neoptera</taxon>
        <taxon>Paraneoptera</taxon>
        <taxon>Hemiptera</taxon>
        <taxon>Sternorrhyncha</taxon>
        <taxon>Aphidomorpha</taxon>
        <taxon>Aphidoidea</taxon>
        <taxon>Aphididae</taxon>
        <taxon>Macrosiphini</taxon>
        <taxon>Macrosiphum</taxon>
    </lineage>
</organism>
<gene>
    <name evidence="1" type="ORF">MEUPH1_LOCUS9548</name>
</gene>
<dbReference type="GO" id="GO:0003341">
    <property type="term" value="P:cilium movement"/>
    <property type="evidence" value="ECO:0007669"/>
    <property type="project" value="TreeGrafter"/>
</dbReference>
<dbReference type="GO" id="GO:0015630">
    <property type="term" value="C:microtubule cytoskeleton"/>
    <property type="evidence" value="ECO:0007669"/>
    <property type="project" value="TreeGrafter"/>
</dbReference>
<dbReference type="EMBL" id="CARXXK010000002">
    <property type="protein sequence ID" value="CAI6353426.1"/>
    <property type="molecule type" value="Genomic_DNA"/>
</dbReference>
<dbReference type="Proteomes" id="UP001160148">
    <property type="component" value="Unassembled WGS sequence"/>
</dbReference>
<evidence type="ECO:0000313" key="1">
    <source>
        <dbReference type="EMBL" id="CAI6353426.1"/>
    </source>
</evidence>
<dbReference type="PANTHER" id="PTHR23314:SF0">
    <property type="entry name" value="SPERM-ASSOCIATED ANTIGEN 6"/>
    <property type="match status" value="1"/>
</dbReference>
<dbReference type="InterPro" id="IPR016024">
    <property type="entry name" value="ARM-type_fold"/>
</dbReference>
<dbReference type="InterPro" id="IPR011989">
    <property type="entry name" value="ARM-like"/>
</dbReference>
<dbReference type="SMART" id="SM00185">
    <property type="entry name" value="ARM"/>
    <property type="match status" value="6"/>
</dbReference>
<comment type="caution">
    <text evidence="1">The sequence shown here is derived from an EMBL/GenBank/DDBJ whole genome shotgun (WGS) entry which is preliminary data.</text>
</comment>
<protein>
    <recommendedName>
        <fullName evidence="3">Sperm-associated antigen 6</fullName>
    </recommendedName>
</protein>
<proteinExistence type="predicted"/>
<evidence type="ECO:0000313" key="2">
    <source>
        <dbReference type="Proteomes" id="UP001160148"/>
    </source>
</evidence>
<reference evidence="1 2" key="1">
    <citation type="submission" date="2023-01" db="EMBL/GenBank/DDBJ databases">
        <authorList>
            <person name="Whitehead M."/>
        </authorList>
    </citation>
    <scope>NUCLEOTIDE SEQUENCE [LARGE SCALE GENOMIC DNA]</scope>
</reference>
<dbReference type="AlphaFoldDB" id="A0AAV0WCR6"/>